<feature type="transmembrane region" description="Helical" evidence="5">
    <location>
        <begin position="299"/>
        <end position="320"/>
    </location>
</feature>
<dbReference type="AlphaFoldDB" id="A0AAD6C0R2"/>
<dbReference type="EMBL" id="JAPVEA010000007">
    <property type="protein sequence ID" value="KAJ5443523.1"/>
    <property type="molecule type" value="Genomic_DNA"/>
</dbReference>
<feature type="transmembrane region" description="Helical" evidence="5">
    <location>
        <begin position="56"/>
        <end position="76"/>
    </location>
</feature>
<sequence length="520" mass="57201">MDKSDISHVEIASEVQLSGHRRDGQVELLRGDDVVLIPTPSADPRDPLNLPAWRKWVLLVLVSAYSCTAVVLASGMGSIFTSVEASYPGQETRANDLLTYPTLFMGIGNLIAMPWAFTCGRRPVFLASMLLLIGAGIWCQCSQSLGSHIAGRNIMSLAAGQSEALSPMIIQEIHFLHERGRKIAWFIFIQNIAAGVFFVVSTYMVNVWGWRWWYGFFTIMNAVIFVLSVVFVSESHFDRPAEAMRGESLPDSKLCGAHGAEGGIEQYEPRSWRDDIKPVVVKPRLRDIPTFYKQILQGLLIPTIFWLLLLNGAHLGVYVFQASTFATILMSPPYLFAFEALGYVQAGQIVCCLVFLPLLGYGSDIAIKYFSRRNGGLYKPEYRLPVIGIPVIVGIVCGILYGQAAAHPEKWSAAAVVIGYNASFFAFLGANIVGITYAVDSFPQRAAPFLVVICAGRGFISFGLSYATLPAVHTMGYDGTMIVEVVICAVLALLSIPIFFLGPRIRRFAQKWCGVEDKAN</sequence>
<feature type="transmembrane region" description="Helical" evidence="5">
    <location>
        <begin position="212"/>
        <end position="232"/>
    </location>
</feature>
<organism evidence="6 7">
    <name type="scientific">Penicillium daleae</name>
    <dbReference type="NCBI Taxonomy" id="63821"/>
    <lineage>
        <taxon>Eukaryota</taxon>
        <taxon>Fungi</taxon>
        <taxon>Dikarya</taxon>
        <taxon>Ascomycota</taxon>
        <taxon>Pezizomycotina</taxon>
        <taxon>Eurotiomycetes</taxon>
        <taxon>Eurotiomycetidae</taxon>
        <taxon>Eurotiales</taxon>
        <taxon>Aspergillaceae</taxon>
        <taxon>Penicillium</taxon>
    </lineage>
</organism>
<reference evidence="6" key="2">
    <citation type="journal article" date="2023" name="IMA Fungus">
        <title>Comparative genomic study of the Penicillium genus elucidates a diverse pangenome and 15 lateral gene transfer events.</title>
        <authorList>
            <person name="Petersen C."/>
            <person name="Sorensen T."/>
            <person name="Nielsen M.R."/>
            <person name="Sondergaard T.E."/>
            <person name="Sorensen J.L."/>
            <person name="Fitzpatrick D.A."/>
            <person name="Frisvad J.C."/>
            <person name="Nielsen K.L."/>
        </authorList>
    </citation>
    <scope>NUCLEOTIDE SEQUENCE</scope>
    <source>
        <strain evidence="6">IBT 16125</strain>
    </source>
</reference>
<evidence type="ECO:0000256" key="3">
    <source>
        <dbReference type="ARBA" id="ARBA00022989"/>
    </source>
</evidence>
<evidence type="ECO:0000256" key="4">
    <source>
        <dbReference type="ARBA" id="ARBA00023136"/>
    </source>
</evidence>
<dbReference type="PANTHER" id="PTHR23502">
    <property type="entry name" value="MAJOR FACILITATOR SUPERFAMILY"/>
    <property type="match status" value="1"/>
</dbReference>
<dbReference type="Gene3D" id="1.20.1250.20">
    <property type="entry name" value="MFS general substrate transporter like domains"/>
    <property type="match status" value="1"/>
</dbReference>
<evidence type="ECO:0000256" key="1">
    <source>
        <dbReference type="ARBA" id="ARBA00004141"/>
    </source>
</evidence>
<keyword evidence="3 5" id="KW-1133">Transmembrane helix</keyword>
<dbReference type="RefSeq" id="XP_056763603.1">
    <property type="nucleotide sequence ID" value="XM_056910777.1"/>
</dbReference>
<feature type="transmembrane region" description="Helical" evidence="5">
    <location>
        <begin position="446"/>
        <end position="469"/>
    </location>
</feature>
<dbReference type="GO" id="GO:0005886">
    <property type="term" value="C:plasma membrane"/>
    <property type="evidence" value="ECO:0007669"/>
    <property type="project" value="TreeGrafter"/>
</dbReference>
<evidence type="ECO:0000313" key="7">
    <source>
        <dbReference type="Proteomes" id="UP001213681"/>
    </source>
</evidence>
<feature type="transmembrane region" description="Helical" evidence="5">
    <location>
        <begin position="340"/>
        <end position="361"/>
    </location>
</feature>
<comment type="subcellular location">
    <subcellularLocation>
        <location evidence="1">Membrane</location>
        <topology evidence="1">Multi-pass membrane protein</topology>
    </subcellularLocation>
</comment>
<comment type="caution">
    <text evidence="6">The sequence shown here is derived from an EMBL/GenBank/DDBJ whole genome shotgun (WGS) entry which is preliminary data.</text>
</comment>
<dbReference type="SUPFAM" id="SSF103473">
    <property type="entry name" value="MFS general substrate transporter"/>
    <property type="match status" value="1"/>
</dbReference>
<evidence type="ECO:0000313" key="6">
    <source>
        <dbReference type="EMBL" id="KAJ5443523.1"/>
    </source>
</evidence>
<feature type="transmembrane region" description="Helical" evidence="5">
    <location>
        <begin position="413"/>
        <end position="439"/>
    </location>
</feature>
<dbReference type="GO" id="GO:0022857">
    <property type="term" value="F:transmembrane transporter activity"/>
    <property type="evidence" value="ECO:0007669"/>
    <property type="project" value="InterPro"/>
</dbReference>
<proteinExistence type="predicted"/>
<feature type="transmembrane region" description="Helical" evidence="5">
    <location>
        <begin position="183"/>
        <end position="206"/>
    </location>
</feature>
<feature type="transmembrane region" description="Helical" evidence="5">
    <location>
        <begin position="382"/>
        <end position="401"/>
    </location>
</feature>
<keyword evidence="7" id="KW-1185">Reference proteome</keyword>
<gene>
    <name evidence="6" type="ORF">N7458_007395</name>
</gene>
<reference evidence="6" key="1">
    <citation type="submission" date="2022-12" db="EMBL/GenBank/DDBJ databases">
        <authorList>
            <person name="Petersen C."/>
        </authorList>
    </citation>
    <scope>NUCLEOTIDE SEQUENCE</scope>
    <source>
        <strain evidence="6">IBT 16125</strain>
    </source>
</reference>
<dbReference type="InterPro" id="IPR036259">
    <property type="entry name" value="MFS_trans_sf"/>
</dbReference>
<dbReference type="PANTHER" id="PTHR23502:SF164">
    <property type="entry name" value="MAJOR FACILITATOR SUPERFAMILY (MFS) PROFILE DOMAIN-CONTAINING PROTEIN"/>
    <property type="match status" value="1"/>
</dbReference>
<dbReference type="Pfam" id="PF07690">
    <property type="entry name" value="MFS_1"/>
    <property type="match status" value="1"/>
</dbReference>
<dbReference type="Proteomes" id="UP001213681">
    <property type="component" value="Unassembled WGS sequence"/>
</dbReference>
<accession>A0AAD6C0R2</accession>
<evidence type="ECO:0008006" key="8">
    <source>
        <dbReference type="Google" id="ProtNLM"/>
    </source>
</evidence>
<feature type="transmembrane region" description="Helical" evidence="5">
    <location>
        <begin position="97"/>
        <end position="117"/>
    </location>
</feature>
<evidence type="ECO:0000256" key="5">
    <source>
        <dbReference type="SAM" id="Phobius"/>
    </source>
</evidence>
<evidence type="ECO:0000256" key="2">
    <source>
        <dbReference type="ARBA" id="ARBA00022692"/>
    </source>
</evidence>
<name>A0AAD6C0R2_9EURO</name>
<keyword evidence="4 5" id="KW-0472">Membrane</keyword>
<protein>
    <recommendedName>
        <fullName evidence="8">Major facilitator superfamily (MFS) profile domain-containing protein</fullName>
    </recommendedName>
</protein>
<dbReference type="GeneID" id="81601020"/>
<dbReference type="InterPro" id="IPR011701">
    <property type="entry name" value="MFS"/>
</dbReference>
<feature type="transmembrane region" description="Helical" evidence="5">
    <location>
        <begin position="481"/>
        <end position="501"/>
    </location>
</feature>
<keyword evidence="2 5" id="KW-0812">Transmembrane</keyword>